<feature type="coiled-coil region" evidence="1">
    <location>
        <begin position="720"/>
        <end position="771"/>
    </location>
</feature>
<protein>
    <submittedName>
        <fullName evidence="3">Uncharacterized protein</fullName>
    </submittedName>
</protein>
<dbReference type="InParanoid" id="A0A066WDP6"/>
<feature type="region of interest" description="Disordered" evidence="2">
    <location>
        <begin position="38"/>
        <end position="85"/>
    </location>
</feature>
<sequence>MAVALQRYHHHQQASDVMGYAMGEESMYAQDQALAQASAPASTAGDENTGAMPDSSIPLGYRQNAPKTDQQDAAAEHAKQPAQQLTSEEVIELTAFARGKAKIEEQIALLEEIKEIDAFEGFESMEGGSAAIAKAEEVCPYTREDVEQWQQAREAMERDADAFQAHDMSKLRSLATNLVELALKTLYSLDKLLILLRSRQSYLDVLAVRAEWEQRRSISWAQYYALQREVHELVRTKAQWLGHAEVAEHTFREGSQGSINDPSTDDTSLLASSSSTDVIKKTSSALTGHSPQKTSSKAKRSLTASLALGEVLQLEIAKMRSKIALWSDTAVAAAGRAMDAIIDHCQVPDALLDEQDRLENFVEEMKQKLNFLLALGEQWRRSDHLLGKLRELNRNARMLVMSMEEAETPDMQQVHLMEQKCATLREALVAICGDNATKFLDDSTQSSRTLTFLPSLAPPLALHPSFPTQREANDEVMQFLQRELTAAAKKTRQACRDVQQCAEAQRALDVFDARIAPLRALTARCEAVRTRIAALQMSLSEAAATADLSDVWKDVPGWQHDVVSCQSQVTEMRTAGAKAVQELSSQRALCVECGLSSTWLAKREDGCERELETALQKLDAELRDVSSLCVQAAAIDSGVSVSREISETLGTVCDRFDHLAHQPLDLPASSQAMSLRSRLLHELQQELDTGNRARNARLRVQTEVISSQLEAPAHAVTTRLQTLDDALKQASQRLRWEEARLRQASQVGELNDKAEERQQEAIQVLARLEIGAPEAHSYSADVDCICLDLASFVSGIASKTDIVGKAPALPAVANHANVVPPDPDYLARRFLNDICAKLTALRVRIMEKHAAMSAVTPEGTAPPPHRTDARDTSSSIPPDASVVRGDQLANEKPSIAAGNRLPALVDKGLSPLRVSASNTPSKLSSSTRAAKSAAPESEKVAALLDNLHRDPRLAVKSDIPSIEDAAEADHYKAWQASVSQLSSRKRSSSAVKQRFSGTNQHRPSRPMNMLRRWKRCAPLTRPPRTL</sequence>
<organism evidence="3 4">
    <name type="scientific">Tilletiaria anomala (strain ATCC 24038 / CBS 436.72 / UBC 951)</name>
    <dbReference type="NCBI Taxonomy" id="1037660"/>
    <lineage>
        <taxon>Eukaryota</taxon>
        <taxon>Fungi</taxon>
        <taxon>Dikarya</taxon>
        <taxon>Basidiomycota</taxon>
        <taxon>Ustilaginomycotina</taxon>
        <taxon>Exobasidiomycetes</taxon>
        <taxon>Georgefischeriales</taxon>
        <taxon>Tilletiariaceae</taxon>
        <taxon>Tilletiaria</taxon>
    </lineage>
</organism>
<feature type="region of interest" description="Disordered" evidence="2">
    <location>
        <begin position="912"/>
        <end position="937"/>
    </location>
</feature>
<proteinExistence type="predicted"/>
<feature type="region of interest" description="Disordered" evidence="2">
    <location>
        <begin position="855"/>
        <end position="885"/>
    </location>
</feature>
<comment type="caution">
    <text evidence="3">The sequence shown here is derived from an EMBL/GenBank/DDBJ whole genome shotgun (WGS) entry which is preliminary data.</text>
</comment>
<feature type="compositionally biased region" description="Polar residues" evidence="2">
    <location>
        <begin position="915"/>
        <end position="929"/>
    </location>
</feature>
<keyword evidence="4" id="KW-1185">Reference proteome</keyword>
<dbReference type="GeneID" id="25265619"/>
<evidence type="ECO:0000313" key="4">
    <source>
        <dbReference type="Proteomes" id="UP000027361"/>
    </source>
</evidence>
<dbReference type="AlphaFoldDB" id="A0A066WDP6"/>
<feature type="compositionally biased region" description="Low complexity" evidence="2">
    <location>
        <begin position="982"/>
        <end position="993"/>
    </location>
</feature>
<dbReference type="OrthoDB" id="10017054at2759"/>
<evidence type="ECO:0000313" key="3">
    <source>
        <dbReference type="EMBL" id="KDN48865.1"/>
    </source>
</evidence>
<feature type="region of interest" description="Disordered" evidence="2">
    <location>
        <begin position="251"/>
        <end position="271"/>
    </location>
</feature>
<dbReference type="STRING" id="1037660.A0A066WDP6"/>
<evidence type="ECO:0000256" key="2">
    <source>
        <dbReference type="SAM" id="MobiDB-lite"/>
    </source>
</evidence>
<reference evidence="3 4" key="1">
    <citation type="submission" date="2014-05" db="EMBL/GenBank/DDBJ databases">
        <title>Draft genome sequence of a rare smut relative, Tilletiaria anomala UBC 951.</title>
        <authorList>
            <consortium name="DOE Joint Genome Institute"/>
            <person name="Toome M."/>
            <person name="Kuo A."/>
            <person name="Henrissat B."/>
            <person name="Lipzen A."/>
            <person name="Tritt A."/>
            <person name="Yoshinaga Y."/>
            <person name="Zane M."/>
            <person name="Barry K."/>
            <person name="Grigoriev I.V."/>
            <person name="Spatafora J.W."/>
            <person name="Aimea M.C."/>
        </authorList>
    </citation>
    <scope>NUCLEOTIDE SEQUENCE [LARGE SCALE GENOMIC DNA]</scope>
    <source>
        <strain evidence="3 4">UBC 951</strain>
    </source>
</reference>
<dbReference type="EMBL" id="JMSN01000023">
    <property type="protein sequence ID" value="KDN48865.1"/>
    <property type="molecule type" value="Genomic_DNA"/>
</dbReference>
<feature type="compositionally biased region" description="Polar residues" evidence="2">
    <location>
        <begin position="253"/>
        <end position="262"/>
    </location>
</feature>
<dbReference type="RefSeq" id="XP_013244231.1">
    <property type="nucleotide sequence ID" value="XM_013388777.1"/>
</dbReference>
<evidence type="ECO:0000256" key="1">
    <source>
        <dbReference type="SAM" id="Coils"/>
    </source>
</evidence>
<dbReference type="Proteomes" id="UP000027361">
    <property type="component" value="Unassembled WGS sequence"/>
</dbReference>
<dbReference type="HOGENOM" id="CLU_295139_0_0_1"/>
<accession>A0A066WDP6</accession>
<keyword evidence="1" id="KW-0175">Coiled coil</keyword>
<gene>
    <name evidence="3" type="ORF">K437DRAFT_262155</name>
</gene>
<feature type="region of interest" description="Disordered" evidence="2">
    <location>
        <begin position="982"/>
        <end position="1008"/>
    </location>
</feature>
<name>A0A066WDP6_TILAU</name>